<dbReference type="GeneID" id="93797282"/>
<sequence>MTGVDVRTDAVSARTAGRGRKGIAAILSHTGGSMLIEFAVLLPVMLMLTFGIISYAWWFLVANGIQQAANDGARAAIAGLDATERRNLATGKATEHLKNLGRYDMQRATIAVSEGTGQLTITVSYDASRDGNLRLPFVPAPPSRIVQRATILLGGL</sequence>
<dbReference type="RefSeq" id="WP_018250604.1">
    <property type="nucleotide sequence ID" value="NZ_CP023705.1"/>
</dbReference>
<protein>
    <recommendedName>
        <fullName evidence="1">TadE-like domain-containing protein</fullName>
    </recommendedName>
</protein>
<evidence type="ECO:0000259" key="1">
    <source>
        <dbReference type="Pfam" id="PF07811"/>
    </source>
</evidence>
<dbReference type="Proteomes" id="UP000033203">
    <property type="component" value="Unassembled WGS sequence"/>
</dbReference>
<dbReference type="EMBL" id="JXTP01000068">
    <property type="protein sequence ID" value="KIU26646.1"/>
    <property type="molecule type" value="Genomic_DNA"/>
</dbReference>
<dbReference type="InterPro" id="IPR012495">
    <property type="entry name" value="TadE-like_dom"/>
</dbReference>
<comment type="caution">
    <text evidence="2">The sequence shown here is derived from an EMBL/GenBank/DDBJ whole genome shotgun (WGS) entry which is preliminary data.</text>
</comment>
<gene>
    <name evidence="2" type="ORF">SR41_13560</name>
</gene>
<evidence type="ECO:0000313" key="3">
    <source>
        <dbReference type="Proteomes" id="UP000033203"/>
    </source>
</evidence>
<reference evidence="2 3" key="1">
    <citation type="submission" date="2015-01" db="EMBL/GenBank/DDBJ databases">
        <title>Genome of Sphingomonas taxi strain 30a.</title>
        <authorList>
            <person name="Eevers N."/>
            <person name="Van Hamme J."/>
            <person name="Bottos E."/>
            <person name="Weyens N."/>
            <person name="Vangronsveld J."/>
        </authorList>
    </citation>
    <scope>NUCLEOTIDE SEQUENCE [LARGE SCALE GENOMIC DNA]</scope>
    <source>
        <strain evidence="2 3">30a</strain>
    </source>
</reference>
<feature type="domain" description="TadE-like" evidence="1">
    <location>
        <begin position="32"/>
        <end position="74"/>
    </location>
</feature>
<name>A0A0D1MGC4_9SPHN</name>
<proteinExistence type="predicted"/>
<dbReference type="Pfam" id="PF07811">
    <property type="entry name" value="TadE"/>
    <property type="match status" value="1"/>
</dbReference>
<dbReference type="PATRIC" id="fig|1549858.7.peg.2672"/>
<evidence type="ECO:0000313" key="2">
    <source>
        <dbReference type="EMBL" id="KIU26646.1"/>
    </source>
</evidence>
<organism evidence="2 3">
    <name type="scientific">Sphingomonas melonis</name>
    <dbReference type="NCBI Taxonomy" id="152682"/>
    <lineage>
        <taxon>Bacteria</taxon>
        <taxon>Pseudomonadati</taxon>
        <taxon>Pseudomonadota</taxon>
        <taxon>Alphaproteobacteria</taxon>
        <taxon>Sphingomonadales</taxon>
        <taxon>Sphingomonadaceae</taxon>
        <taxon>Sphingomonas</taxon>
    </lineage>
</organism>
<dbReference type="AlphaFoldDB" id="A0A0D1MGC4"/>
<accession>A0A0D1MGC4</accession>